<dbReference type="Pfam" id="PF07382">
    <property type="entry name" value="HC2"/>
    <property type="match status" value="1"/>
</dbReference>
<dbReference type="GO" id="GO:0003677">
    <property type="term" value="F:DNA binding"/>
    <property type="evidence" value="ECO:0007669"/>
    <property type="project" value="InterPro"/>
</dbReference>
<evidence type="ECO:0000313" key="2">
    <source>
        <dbReference type="EMBL" id="KAK4304746.1"/>
    </source>
</evidence>
<accession>A0AAE1U180</accession>
<dbReference type="AlphaFoldDB" id="A0AAE1U180"/>
<protein>
    <submittedName>
        <fullName evidence="2">Uncharacterized protein</fullName>
    </submittedName>
</protein>
<feature type="compositionally biased region" description="Polar residues" evidence="1">
    <location>
        <begin position="1"/>
        <end position="16"/>
    </location>
</feature>
<comment type="caution">
    <text evidence="2">The sequence shown here is derived from an EMBL/GenBank/DDBJ whole genome shotgun (WGS) entry which is preliminary data.</text>
</comment>
<gene>
    <name evidence="2" type="ORF">Pmani_023322</name>
</gene>
<dbReference type="GO" id="GO:0030261">
    <property type="term" value="P:chromosome condensation"/>
    <property type="evidence" value="ECO:0007669"/>
    <property type="project" value="InterPro"/>
</dbReference>
<evidence type="ECO:0000313" key="3">
    <source>
        <dbReference type="Proteomes" id="UP001292094"/>
    </source>
</evidence>
<proteinExistence type="predicted"/>
<dbReference type="EMBL" id="JAWZYT010002391">
    <property type="protein sequence ID" value="KAK4304746.1"/>
    <property type="molecule type" value="Genomic_DNA"/>
</dbReference>
<organism evidence="2 3">
    <name type="scientific">Petrolisthes manimaculis</name>
    <dbReference type="NCBI Taxonomy" id="1843537"/>
    <lineage>
        <taxon>Eukaryota</taxon>
        <taxon>Metazoa</taxon>
        <taxon>Ecdysozoa</taxon>
        <taxon>Arthropoda</taxon>
        <taxon>Crustacea</taxon>
        <taxon>Multicrustacea</taxon>
        <taxon>Malacostraca</taxon>
        <taxon>Eumalacostraca</taxon>
        <taxon>Eucarida</taxon>
        <taxon>Decapoda</taxon>
        <taxon>Pleocyemata</taxon>
        <taxon>Anomura</taxon>
        <taxon>Galatheoidea</taxon>
        <taxon>Porcellanidae</taxon>
        <taxon>Petrolisthes</taxon>
    </lineage>
</organism>
<feature type="region of interest" description="Disordered" evidence="1">
    <location>
        <begin position="1"/>
        <end position="139"/>
    </location>
</feature>
<dbReference type="InterPro" id="IPR009970">
    <property type="entry name" value="HC2"/>
</dbReference>
<sequence length="251" mass="27218">MCTVPSQHITSQQPRGSDNMIEDELSGLVGERDYPPDSSSSSETESVDNKAVDNKAVDNKAVDNKAVDNKAVDNKAVDKKAVDKKAVDKKAVDKKAVDKKAVDKKAVDKKAVDKKAVDKKAVDKKAVDKKAVDKKAVDKKAVDKKAVDKKAVDKKAVDKKAVDNEGVLYTRSSSPLPMPGWYEPGMDLLEVGGGWEWCTNTESSNTHLPVCVSEAAPGVEAAPCLTWMLVWDGAERGRDNNYSTVFTNLCH</sequence>
<feature type="compositionally biased region" description="Basic and acidic residues" evidence="1">
    <location>
        <begin position="47"/>
        <end position="139"/>
    </location>
</feature>
<reference evidence="2" key="1">
    <citation type="submission" date="2023-11" db="EMBL/GenBank/DDBJ databases">
        <title>Genome assemblies of two species of porcelain crab, Petrolisthes cinctipes and Petrolisthes manimaculis (Anomura: Porcellanidae).</title>
        <authorList>
            <person name="Angst P."/>
        </authorList>
    </citation>
    <scope>NUCLEOTIDE SEQUENCE</scope>
    <source>
        <strain evidence="2">PB745_02</strain>
        <tissue evidence="2">Gill</tissue>
    </source>
</reference>
<name>A0AAE1U180_9EUCA</name>
<keyword evidence="3" id="KW-1185">Reference proteome</keyword>
<dbReference type="GO" id="GO:0030527">
    <property type="term" value="F:structural constituent of chromatin"/>
    <property type="evidence" value="ECO:0007669"/>
    <property type="project" value="InterPro"/>
</dbReference>
<dbReference type="Proteomes" id="UP001292094">
    <property type="component" value="Unassembled WGS sequence"/>
</dbReference>
<evidence type="ECO:0000256" key="1">
    <source>
        <dbReference type="SAM" id="MobiDB-lite"/>
    </source>
</evidence>